<dbReference type="EMBL" id="BARW01028447">
    <property type="protein sequence ID" value="GAJ13025.1"/>
    <property type="molecule type" value="Genomic_DNA"/>
</dbReference>
<feature type="region of interest" description="Disordered" evidence="1">
    <location>
        <begin position="1"/>
        <end position="22"/>
    </location>
</feature>
<evidence type="ECO:0000256" key="1">
    <source>
        <dbReference type="SAM" id="MobiDB-lite"/>
    </source>
</evidence>
<sequence length="53" mass="5979">MGKKAPAKNCKKTTPKSQRVAQISSVQKAMMESIKLSKKYKRKAKISKTAKKR</sequence>
<feature type="compositionally biased region" description="Basic residues" evidence="1">
    <location>
        <begin position="1"/>
        <end position="14"/>
    </location>
</feature>
<evidence type="ECO:0000313" key="2">
    <source>
        <dbReference type="EMBL" id="GAJ13025.1"/>
    </source>
</evidence>
<proteinExistence type="predicted"/>
<protein>
    <submittedName>
        <fullName evidence="2">Uncharacterized protein</fullName>
    </submittedName>
</protein>
<name>X1VT20_9ZZZZ</name>
<gene>
    <name evidence="2" type="ORF">S12H4_45925</name>
</gene>
<accession>X1VT20</accession>
<dbReference type="AlphaFoldDB" id="X1VT20"/>
<reference evidence="2" key="1">
    <citation type="journal article" date="2014" name="Front. Microbiol.">
        <title>High frequency of phylogenetically diverse reductive dehalogenase-homologous genes in deep subseafloor sedimentary metagenomes.</title>
        <authorList>
            <person name="Kawai M."/>
            <person name="Futagami T."/>
            <person name="Toyoda A."/>
            <person name="Takaki Y."/>
            <person name="Nishi S."/>
            <person name="Hori S."/>
            <person name="Arai W."/>
            <person name="Tsubouchi T."/>
            <person name="Morono Y."/>
            <person name="Uchiyama I."/>
            <person name="Ito T."/>
            <person name="Fujiyama A."/>
            <person name="Inagaki F."/>
            <person name="Takami H."/>
        </authorList>
    </citation>
    <scope>NUCLEOTIDE SEQUENCE</scope>
    <source>
        <strain evidence="2">Expedition CK06-06</strain>
    </source>
</reference>
<organism evidence="2">
    <name type="scientific">marine sediment metagenome</name>
    <dbReference type="NCBI Taxonomy" id="412755"/>
    <lineage>
        <taxon>unclassified sequences</taxon>
        <taxon>metagenomes</taxon>
        <taxon>ecological metagenomes</taxon>
    </lineage>
</organism>
<comment type="caution">
    <text evidence="2">The sequence shown here is derived from an EMBL/GenBank/DDBJ whole genome shotgun (WGS) entry which is preliminary data.</text>
</comment>